<dbReference type="InterPro" id="IPR036388">
    <property type="entry name" value="WH-like_DNA-bd_sf"/>
</dbReference>
<dbReference type="PANTHER" id="PTHR38445">
    <property type="entry name" value="HTH-TYPE TRANSCRIPTIONAL REPRESSOR YTRA"/>
    <property type="match status" value="1"/>
</dbReference>
<evidence type="ECO:0000313" key="6">
    <source>
        <dbReference type="Proteomes" id="UP001183410"/>
    </source>
</evidence>
<dbReference type="InterPro" id="IPR000524">
    <property type="entry name" value="Tscrpt_reg_HTH_GntR"/>
</dbReference>
<sequence length="151" mass="16486">MTVVVIRFTVERRRGVAAYQQLVEQVKQATRTGALRVGDQLPTAKEVAETCAVNPNTTLKAYRELEREGLVELVQGRGTFVREVPEHPRLDPGSPLVAELASWLDRARLAGLDRHAVQAALDLAWELGGAVPAIAADRSGETDRPGRGEPR</sequence>
<keyword evidence="3" id="KW-0804">Transcription</keyword>
<dbReference type="SMART" id="SM00345">
    <property type="entry name" value="HTH_GNTR"/>
    <property type="match status" value="1"/>
</dbReference>
<dbReference type="Pfam" id="PF00392">
    <property type="entry name" value="GntR"/>
    <property type="match status" value="1"/>
</dbReference>
<dbReference type="InterPro" id="IPR036390">
    <property type="entry name" value="WH_DNA-bd_sf"/>
</dbReference>
<name>A0ABU2JM60_9ACTN</name>
<accession>A0ABU2JM60</accession>
<evidence type="ECO:0000259" key="4">
    <source>
        <dbReference type="PROSITE" id="PS50949"/>
    </source>
</evidence>
<dbReference type="Proteomes" id="UP001183410">
    <property type="component" value="Unassembled WGS sequence"/>
</dbReference>
<evidence type="ECO:0000256" key="1">
    <source>
        <dbReference type="ARBA" id="ARBA00023015"/>
    </source>
</evidence>
<proteinExistence type="predicted"/>
<comment type="caution">
    <text evidence="5">The sequence shown here is derived from an EMBL/GenBank/DDBJ whole genome shotgun (WGS) entry which is preliminary data.</text>
</comment>
<dbReference type="CDD" id="cd07377">
    <property type="entry name" value="WHTH_GntR"/>
    <property type="match status" value="1"/>
</dbReference>
<keyword evidence="6" id="KW-1185">Reference proteome</keyword>
<reference evidence="6" key="1">
    <citation type="submission" date="2023-07" db="EMBL/GenBank/DDBJ databases">
        <title>30 novel species of actinomycetes from the DSMZ collection.</title>
        <authorList>
            <person name="Nouioui I."/>
        </authorList>
    </citation>
    <scope>NUCLEOTIDE SEQUENCE [LARGE SCALE GENOMIC DNA]</scope>
    <source>
        <strain evidence="6">DSM 44915</strain>
    </source>
</reference>
<evidence type="ECO:0000313" key="5">
    <source>
        <dbReference type="EMBL" id="MDT0266002.1"/>
    </source>
</evidence>
<dbReference type="Gene3D" id="1.10.10.10">
    <property type="entry name" value="Winged helix-like DNA-binding domain superfamily/Winged helix DNA-binding domain"/>
    <property type="match status" value="1"/>
</dbReference>
<gene>
    <name evidence="5" type="ORF">RM844_06810</name>
</gene>
<dbReference type="PROSITE" id="PS50949">
    <property type="entry name" value="HTH_GNTR"/>
    <property type="match status" value="1"/>
</dbReference>
<dbReference type="EMBL" id="JAVREO010000003">
    <property type="protein sequence ID" value="MDT0266002.1"/>
    <property type="molecule type" value="Genomic_DNA"/>
</dbReference>
<evidence type="ECO:0000256" key="3">
    <source>
        <dbReference type="ARBA" id="ARBA00023163"/>
    </source>
</evidence>
<protein>
    <submittedName>
        <fullName evidence="5">GntR family transcriptional regulator</fullName>
    </submittedName>
</protein>
<keyword evidence="1" id="KW-0805">Transcription regulation</keyword>
<dbReference type="SUPFAM" id="SSF46785">
    <property type="entry name" value="Winged helix' DNA-binding domain"/>
    <property type="match status" value="1"/>
</dbReference>
<organism evidence="5 6">
    <name type="scientific">Streptomyces chisholmiae</name>
    <dbReference type="NCBI Taxonomy" id="3075540"/>
    <lineage>
        <taxon>Bacteria</taxon>
        <taxon>Bacillati</taxon>
        <taxon>Actinomycetota</taxon>
        <taxon>Actinomycetes</taxon>
        <taxon>Kitasatosporales</taxon>
        <taxon>Streptomycetaceae</taxon>
        <taxon>Streptomyces</taxon>
    </lineage>
</organism>
<evidence type="ECO:0000256" key="2">
    <source>
        <dbReference type="ARBA" id="ARBA00023125"/>
    </source>
</evidence>
<dbReference type="PANTHER" id="PTHR38445:SF7">
    <property type="entry name" value="GNTR-FAMILY TRANSCRIPTIONAL REGULATOR"/>
    <property type="match status" value="1"/>
</dbReference>
<dbReference type="RefSeq" id="WP_311665914.1">
    <property type="nucleotide sequence ID" value="NZ_JAVREO010000003.1"/>
</dbReference>
<keyword evidence="2" id="KW-0238">DNA-binding</keyword>
<feature type="domain" description="HTH gntR-type" evidence="4">
    <location>
        <begin position="16"/>
        <end position="84"/>
    </location>
</feature>